<comment type="similarity">
    <text evidence="1">Belongs to the 'phage' integrase family.</text>
</comment>
<dbReference type="GO" id="GO:0006310">
    <property type="term" value="P:DNA recombination"/>
    <property type="evidence" value="ECO:0007669"/>
    <property type="project" value="UniProtKB-KW"/>
</dbReference>
<dbReference type="InterPro" id="IPR011010">
    <property type="entry name" value="DNA_brk_join_enz"/>
</dbReference>
<evidence type="ECO:0000256" key="4">
    <source>
        <dbReference type="ARBA" id="ARBA00023172"/>
    </source>
</evidence>
<dbReference type="PANTHER" id="PTHR30629">
    <property type="entry name" value="PROPHAGE INTEGRASE"/>
    <property type="match status" value="1"/>
</dbReference>
<keyword evidence="3" id="KW-0238">DNA-binding</keyword>
<dbReference type="InterPro" id="IPR010998">
    <property type="entry name" value="Integrase_recombinase_N"/>
</dbReference>
<dbReference type="Gene3D" id="1.10.150.130">
    <property type="match status" value="1"/>
</dbReference>
<dbReference type="Proteomes" id="UP000185984">
    <property type="component" value="Unassembled WGS sequence"/>
</dbReference>
<dbReference type="AlphaFoldDB" id="A0A1U7HID4"/>
<dbReference type="InterPro" id="IPR013762">
    <property type="entry name" value="Integrase-like_cat_sf"/>
</dbReference>
<evidence type="ECO:0000256" key="2">
    <source>
        <dbReference type="ARBA" id="ARBA00022908"/>
    </source>
</evidence>
<organism evidence="6 7">
    <name type="scientific">Chroogloeocystis siderophila 5.2 s.c.1</name>
    <dbReference type="NCBI Taxonomy" id="247279"/>
    <lineage>
        <taxon>Bacteria</taxon>
        <taxon>Bacillati</taxon>
        <taxon>Cyanobacteriota</taxon>
        <taxon>Cyanophyceae</taxon>
        <taxon>Oscillatoriophycideae</taxon>
        <taxon>Chroococcales</taxon>
        <taxon>Chroococcaceae</taxon>
        <taxon>Chroogloeocystis</taxon>
    </lineage>
</organism>
<dbReference type="EMBL" id="MRCC01000016">
    <property type="protein sequence ID" value="OKH23352.1"/>
    <property type="molecule type" value="Genomic_DNA"/>
</dbReference>
<dbReference type="InterPro" id="IPR002104">
    <property type="entry name" value="Integrase_catalytic"/>
</dbReference>
<dbReference type="GO" id="GO:0015074">
    <property type="term" value="P:DNA integration"/>
    <property type="evidence" value="ECO:0007669"/>
    <property type="project" value="UniProtKB-KW"/>
</dbReference>
<accession>A0A1U7HID4</accession>
<dbReference type="InterPro" id="IPR050808">
    <property type="entry name" value="Phage_Integrase"/>
</dbReference>
<reference evidence="6 7" key="1">
    <citation type="submission" date="2016-11" db="EMBL/GenBank/DDBJ databases">
        <title>Draft Genome Sequences of Nine Cyanobacterial Strains from Diverse Habitats.</title>
        <authorList>
            <person name="Zhu T."/>
            <person name="Hou S."/>
            <person name="Lu X."/>
            <person name="Hess W.R."/>
        </authorList>
    </citation>
    <scope>NUCLEOTIDE SEQUENCE [LARGE SCALE GENOMIC DNA]</scope>
    <source>
        <strain evidence="6 7">5.2 s.c.1</strain>
    </source>
</reference>
<dbReference type="GO" id="GO:0003677">
    <property type="term" value="F:DNA binding"/>
    <property type="evidence" value="ECO:0007669"/>
    <property type="project" value="UniProtKB-KW"/>
</dbReference>
<protein>
    <recommendedName>
        <fullName evidence="5">Tyr recombinase domain-containing protein</fullName>
    </recommendedName>
</protein>
<sequence>MAQSNFFAGKERLGKITIERFRESIRLRWTIKSKTYSLTVGRDSRDALIAARAKAQVIDSDITFERFDPTLQKYGKSQPTVLELVSPIQVSEIKLRQLWDKFLDDRLPNLKPKSQDEYRKFTKLLDKLGENLTFDGLKTKNVLLNITTTDQTRRMLQYLSACCNWGIKHRLIADNPYRGLSSEMPKRQSIVNPTPDAFTPDERDAVIHAFKHDQRHGLSYNHYAAIVEFWFFTGCRPSEAIGFMWGKVSQDCTSVIFDGSIQTLADGSQVWSEGSKNNKSRAIALSKRVQSLLLSIKPENVKPNTLVFPSPTGKPINYNNFTKRAWHTIVDPIKPNTTPYNCRDTFITLQLLNGVPSAVIAKWCDTSTQMIDKNYADKLKLSQLRPID</sequence>
<dbReference type="RefSeq" id="WP_073550883.1">
    <property type="nucleotide sequence ID" value="NZ_CAWMVK010000008.1"/>
</dbReference>
<keyword evidence="4" id="KW-0233">DNA recombination</keyword>
<proteinExistence type="inferred from homology"/>
<evidence type="ECO:0000313" key="7">
    <source>
        <dbReference type="Proteomes" id="UP000185984"/>
    </source>
</evidence>
<dbReference type="SUPFAM" id="SSF56349">
    <property type="entry name" value="DNA breaking-rejoining enzymes"/>
    <property type="match status" value="1"/>
</dbReference>
<gene>
    <name evidence="6" type="ORF">NIES1031_18025</name>
</gene>
<dbReference type="OrthoDB" id="530235at2"/>
<dbReference type="PROSITE" id="PS51898">
    <property type="entry name" value="TYR_RECOMBINASE"/>
    <property type="match status" value="1"/>
</dbReference>
<evidence type="ECO:0000259" key="5">
    <source>
        <dbReference type="PROSITE" id="PS51898"/>
    </source>
</evidence>
<dbReference type="PANTHER" id="PTHR30629:SF2">
    <property type="entry name" value="PROPHAGE INTEGRASE INTS-RELATED"/>
    <property type="match status" value="1"/>
</dbReference>
<dbReference type="Pfam" id="PF00589">
    <property type="entry name" value="Phage_integrase"/>
    <property type="match status" value="1"/>
</dbReference>
<keyword evidence="7" id="KW-1185">Reference proteome</keyword>
<dbReference type="Gene3D" id="1.10.443.10">
    <property type="entry name" value="Intergrase catalytic core"/>
    <property type="match status" value="1"/>
</dbReference>
<evidence type="ECO:0000256" key="1">
    <source>
        <dbReference type="ARBA" id="ARBA00008857"/>
    </source>
</evidence>
<name>A0A1U7HID4_9CHRO</name>
<dbReference type="STRING" id="247279.NIES1031_18025"/>
<evidence type="ECO:0000256" key="3">
    <source>
        <dbReference type="ARBA" id="ARBA00023125"/>
    </source>
</evidence>
<evidence type="ECO:0000313" key="6">
    <source>
        <dbReference type="EMBL" id="OKH23352.1"/>
    </source>
</evidence>
<feature type="domain" description="Tyr recombinase" evidence="5">
    <location>
        <begin position="193"/>
        <end position="388"/>
    </location>
</feature>
<keyword evidence="2" id="KW-0229">DNA integration</keyword>
<comment type="caution">
    <text evidence="6">The sequence shown here is derived from an EMBL/GenBank/DDBJ whole genome shotgun (WGS) entry which is preliminary data.</text>
</comment>